<dbReference type="FunFam" id="1.25.40.10:FF:000090">
    <property type="entry name" value="Pentatricopeptide repeat-containing protein, chloroplastic"/>
    <property type="match status" value="1"/>
</dbReference>
<sequence length="606" mass="67297">MSVDKLASSPHFHPIPLIVRNSLQWISNSTLQSNPPFTPEGPSVWATNLIKSYFDKGLTREACNLFNEIPERDVVTWTAMIVGFTSCNHYHQAWTMFSEMLRSEVQPNAFTMSSVLKACKGMKALSCGALAHSLATKHGIDRSVYVQNALLDMYAASCATMDDALSVFNDIPLKTAVSWTTLIAGFTHRGDGYSGLLAFRQMLLEDVGPNSFSFSIAARACASISSYSCGKQIHAAVTKYGLHCDAPVMNSILDMYCRCNYLCDAKRCFGELTEKNLITWNTLIAGYERSDSSESLSLFFQMGSEGYKPNCFTFTSITAACANLAVLSCGQQVHGGIVRRGFDKNVALINSLIDMYAKCGSISDSHKLFCDMPGRDLVSWTTMMIGYGAHGYGKEAVKLFDEMVQSGIQPDRIVFMGVLCGCSHAGLVDKGLKYFRSMLEDYNINPDQEIYRCVVDLLGRAGRVEEAFQLVENMPFEPDESVWGALLGACKAYKLSNLGNLAAQRVLDRRPNMAGTYLLLSKIYAAEGKWGEFAKMRKLMKGMNKKKEVGKSWIEIRNEVYSFVVGAKMGPHIEWVHKVIDVLIWHMKDDGDVTDLDYIVDYLEGT</sequence>
<evidence type="ECO:0000313" key="4">
    <source>
        <dbReference type="Proteomes" id="UP000029981"/>
    </source>
</evidence>
<dbReference type="EMBL" id="CM002922">
    <property type="protein sequence ID" value="KGN65978.1"/>
    <property type="molecule type" value="Genomic_DNA"/>
</dbReference>
<dbReference type="InterPro" id="IPR046960">
    <property type="entry name" value="PPR_At4g14850-like_plant"/>
</dbReference>
<dbReference type="InterPro" id="IPR046848">
    <property type="entry name" value="E_motif"/>
</dbReference>
<dbReference type="PANTHER" id="PTHR47926:SF448">
    <property type="entry name" value="PENTACOTRIPEPTIDE-REPEAT REGION OF PRORP DOMAIN-CONTAINING PROTEIN"/>
    <property type="match status" value="1"/>
</dbReference>
<dbReference type="Pfam" id="PF20431">
    <property type="entry name" value="E_motif"/>
    <property type="match status" value="1"/>
</dbReference>
<evidence type="ECO:0008006" key="5">
    <source>
        <dbReference type="Google" id="ProtNLM"/>
    </source>
</evidence>
<evidence type="ECO:0000313" key="3">
    <source>
        <dbReference type="EMBL" id="KGN65978.1"/>
    </source>
</evidence>
<dbReference type="GO" id="GO:0003723">
    <property type="term" value="F:RNA binding"/>
    <property type="evidence" value="ECO:0000318"/>
    <property type="project" value="GO_Central"/>
</dbReference>
<dbReference type="AlphaFoldDB" id="A0A0A0LW37"/>
<gene>
    <name evidence="3" type="ORF">Csa_1G555630</name>
</gene>
<dbReference type="NCBIfam" id="TIGR00756">
    <property type="entry name" value="PPR"/>
    <property type="match status" value="4"/>
</dbReference>
<dbReference type="OrthoDB" id="609013at2759"/>
<dbReference type="Pfam" id="PF01535">
    <property type="entry name" value="PPR"/>
    <property type="match status" value="3"/>
</dbReference>
<protein>
    <recommendedName>
        <fullName evidence="5">Pentatricopeptide repeat-containing protein</fullName>
    </recommendedName>
</protein>
<dbReference type="PANTHER" id="PTHR47926">
    <property type="entry name" value="PENTATRICOPEPTIDE REPEAT-CONTAINING PROTEIN"/>
    <property type="match status" value="1"/>
</dbReference>
<reference evidence="3 4" key="4">
    <citation type="journal article" date="2011" name="BMC Genomics">
        <title>RNA-Seq improves annotation of protein-coding genes in the cucumber genome.</title>
        <authorList>
            <person name="Li Z."/>
            <person name="Zhang Z."/>
            <person name="Yan P."/>
            <person name="Huang S."/>
            <person name="Fei Z."/>
            <person name="Lin K."/>
        </authorList>
    </citation>
    <scope>NUCLEOTIDE SEQUENCE [LARGE SCALE GENOMIC DNA]</scope>
    <source>
        <strain evidence="4">cv. 9930</strain>
    </source>
</reference>
<dbReference type="Gramene" id="KGN65978">
    <property type="protein sequence ID" value="KGN65978"/>
    <property type="gene ID" value="Csa_1G555630"/>
</dbReference>
<dbReference type="InterPro" id="IPR011990">
    <property type="entry name" value="TPR-like_helical_dom_sf"/>
</dbReference>
<proteinExistence type="predicted"/>
<accession>A0A0A0LW37</accession>
<dbReference type="eggNOG" id="KOG4197">
    <property type="taxonomic scope" value="Eukaryota"/>
</dbReference>
<evidence type="ECO:0000256" key="2">
    <source>
        <dbReference type="PROSITE-ProRule" id="PRU00708"/>
    </source>
</evidence>
<feature type="repeat" description="PPR" evidence="2">
    <location>
        <begin position="376"/>
        <end position="410"/>
    </location>
</feature>
<keyword evidence="4" id="KW-1185">Reference proteome</keyword>
<reference evidence="3 4" key="1">
    <citation type="journal article" date="2009" name="Nat. Genet.">
        <title>The genome of the cucumber, Cucumis sativus L.</title>
        <authorList>
            <person name="Huang S."/>
            <person name="Li R."/>
            <person name="Zhang Z."/>
            <person name="Li L."/>
            <person name="Gu X."/>
            <person name="Fan W."/>
            <person name="Lucas W.J."/>
            <person name="Wang X."/>
            <person name="Xie B."/>
            <person name="Ni P."/>
            <person name="Ren Y."/>
            <person name="Zhu H."/>
            <person name="Li J."/>
            <person name="Lin K."/>
            <person name="Jin W."/>
            <person name="Fei Z."/>
            <person name="Li G."/>
            <person name="Staub J."/>
            <person name="Kilian A."/>
            <person name="van der Vossen E.A."/>
            <person name="Wu Y."/>
            <person name="Guo J."/>
            <person name="He J."/>
            <person name="Jia Z."/>
            <person name="Ren Y."/>
            <person name="Tian G."/>
            <person name="Lu Y."/>
            <person name="Ruan J."/>
            <person name="Qian W."/>
            <person name="Wang M."/>
            <person name="Huang Q."/>
            <person name="Li B."/>
            <person name="Xuan Z."/>
            <person name="Cao J."/>
            <person name="Asan"/>
            <person name="Wu Z."/>
            <person name="Zhang J."/>
            <person name="Cai Q."/>
            <person name="Bai Y."/>
            <person name="Zhao B."/>
            <person name="Han Y."/>
            <person name="Li Y."/>
            <person name="Li X."/>
            <person name="Wang S."/>
            <person name="Shi Q."/>
            <person name="Liu S."/>
            <person name="Cho W.K."/>
            <person name="Kim J.Y."/>
            <person name="Xu Y."/>
            <person name="Heller-Uszynska K."/>
            <person name="Miao H."/>
            <person name="Cheng Z."/>
            <person name="Zhang S."/>
            <person name="Wu J."/>
            <person name="Yang Y."/>
            <person name="Kang H."/>
            <person name="Li M."/>
            <person name="Liang H."/>
            <person name="Ren X."/>
            <person name="Shi Z."/>
            <person name="Wen M."/>
            <person name="Jian M."/>
            <person name="Yang H."/>
            <person name="Zhang G."/>
            <person name="Yang Z."/>
            <person name="Chen R."/>
            <person name="Liu S."/>
            <person name="Li J."/>
            <person name="Ma L."/>
            <person name="Liu H."/>
            <person name="Zhou Y."/>
            <person name="Zhao J."/>
            <person name="Fang X."/>
            <person name="Li G."/>
            <person name="Fang L."/>
            <person name="Li Y."/>
            <person name="Liu D."/>
            <person name="Zheng H."/>
            <person name="Zhang Y."/>
            <person name="Qin N."/>
            <person name="Li Z."/>
            <person name="Yang G."/>
            <person name="Yang S."/>
            <person name="Bolund L."/>
            <person name="Kristiansen K."/>
            <person name="Zheng H."/>
            <person name="Li S."/>
            <person name="Zhang X."/>
            <person name="Yang H."/>
            <person name="Wang J."/>
            <person name="Sun R."/>
            <person name="Zhang B."/>
            <person name="Jiang S."/>
            <person name="Wang J."/>
            <person name="Du Y."/>
            <person name="Li S."/>
        </authorList>
    </citation>
    <scope>NUCLEOTIDE SEQUENCE [LARGE SCALE GENOMIC DNA]</scope>
    <source>
        <strain evidence="4">cv. 9930</strain>
    </source>
</reference>
<dbReference type="Pfam" id="PF12854">
    <property type="entry name" value="PPR_1"/>
    <property type="match status" value="1"/>
</dbReference>
<reference evidence="3 4" key="2">
    <citation type="journal article" date="2009" name="PLoS ONE">
        <title>An integrated genetic and cytogenetic map of the cucumber genome.</title>
        <authorList>
            <person name="Ren Y."/>
            <person name="Zhang Z."/>
            <person name="Liu J."/>
            <person name="Staub J.E."/>
            <person name="Han Y."/>
            <person name="Cheng Z."/>
            <person name="Li X."/>
            <person name="Lu J."/>
            <person name="Miao H."/>
            <person name="Kang H."/>
            <person name="Xie B."/>
            <person name="Gu X."/>
            <person name="Wang X."/>
            <person name="Du Y."/>
            <person name="Jin W."/>
            <person name="Huang S."/>
        </authorList>
    </citation>
    <scope>NUCLEOTIDE SEQUENCE [LARGE SCALE GENOMIC DNA]</scope>
    <source>
        <strain evidence="4">cv. 9930</strain>
    </source>
</reference>
<dbReference type="InterPro" id="IPR002885">
    <property type="entry name" value="PPR_rpt"/>
</dbReference>
<dbReference type="KEGG" id="csv:101222859"/>
<dbReference type="PROSITE" id="PS51375">
    <property type="entry name" value="PPR"/>
    <property type="match status" value="2"/>
</dbReference>
<organism evidence="3 4">
    <name type="scientific">Cucumis sativus</name>
    <name type="common">Cucumber</name>
    <dbReference type="NCBI Taxonomy" id="3659"/>
    <lineage>
        <taxon>Eukaryota</taxon>
        <taxon>Viridiplantae</taxon>
        <taxon>Streptophyta</taxon>
        <taxon>Embryophyta</taxon>
        <taxon>Tracheophyta</taxon>
        <taxon>Spermatophyta</taxon>
        <taxon>Magnoliopsida</taxon>
        <taxon>eudicotyledons</taxon>
        <taxon>Gunneridae</taxon>
        <taxon>Pentapetalae</taxon>
        <taxon>rosids</taxon>
        <taxon>fabids</taxon>
        <taxon>Cucurbitales</taxon>
        <taxon>Cucurbitaceae</taxon>
        <taxon>Benincaseae</taxon>
        <taxon>Cucumis</taxon>
    </lineage>
</organism>
<reference evidence="3 4" key="3">
    <citation type="journal article" date="2010" name="BMC Genomics">
        <title>Transcriptome sequencing and comparative analysis of cucumber flowers with different sex types.</title>
        <authorList>
            <person name="Guo S."/>
            <person name="Zheng Y."/>
            <person name="Joung J.G."/>
            <person name="Liu S."/>
            <person name="Zhang Z."/>
            <person name="Crasta O.R."/>
            <person name="Sobral B.W."/>
            <person name="Xu Y."/>
            <person name="Huang S."/>
            <person name="Fei Z."/>
        </authorList>
    </citation>
    <scope>NUCLEOTIDE SEQUENCE [LARGE SCALE GENOMIC DNA]</scope>
    <source>
        <strain evidence="4">cv. 9930</strain>
    </source>
</reference>
<feature type="repeat" description="PPR" evidence="2">
    <location>
        <begin position="73"/>
        <end position="107"/>
    </location>
</feature>
<dbReference type="FunFam" id="1.25.40.10:FF:001815">
    <property type="entry name" value="Putative pentatricopeptide repeat-containing protein At1g56570"/>
    <property type="match status" value="1"/>
</dbReference>
<dbReference type="Gene3D" id="1.25.40.10">
    <property type="entry name" value="Tetratricopeptide repeat domain"/>
    <property type="match status" value="5"/>
</dbReference>
<dbReference type="OMA" id="GWNFFRS"/>
<dbReference type="GO" id="GO:0009451">
    <property type="term" value="P:RNA modification"/>
    <property type="evidence" value="ECO:0000318"/>
    <property type="project" value="GO_Central"/>
</dbReference>
<keyword evidence="1" id="KW-0677">Repeat</keyword>
<evidence type="ECO:0000256" key="1">
    <source>
        <dbReference type="ARBA" id="ARBA00022737"/>
    </source>
</evidence>
<dbReference type="Proteomes" id="UP000029981">
    <property type="component" value="Chromosome 1"/>
</dbReference>
<dbReference type="Pfam" id="PF13041">
    <property type="entry name" value="PPR_2"/>
    <property type="match status" value="2"/>
</dbReference>
<name>A0A0A0LW37_CUCSA</name>